<organism evidence="5 6">
    <name type="scientific">Agrococcus jenensis</name>
    <dbReference type="NCBI Taxonomy" id="46353"/>
    <lineage>
        <taxon>Bacteria</taxon>
        <taxon>Bacillati</taxon>
        <taxon>Actinomycetota</taxon>
        <taxon>Actinomycetes</taxon>
        <taxon>Micrococcales</taxon>
        <taxon>Microbacteriaceae</taxon>
        <taxon>Agrococcus</taxon>
    </lineage>
</organism>
<feature type="disulfide bond" evidence="2">
    <location>
        <begin position="57"/>
        <end position="81"/>
    </location>
</feature>
<evidence type="ECO:0000313" key="5">
    <source>
        <dbReference type="EMBL" id="ROR66415.1"/>
    </source>
</evidence>
<feature type="active site" description="Nucleophile" evidence="1">
    <location>
        <position position="42"/>
    </location>
</feature>
<evidence type="ECO:0000259" key="4">
    <source>
        <dbReference type="Pfam" id="PF13472"/>
    </source>
</evidence>
<dbReference type="GO" id="GO:0004806">
    <property type="term" value="F:triacylglycerol lipase activity"/>
    <property type="evidence" value="ECO:0007669"/>
    <property type="project" value="TreeGrafter"/>
</dbReference>
<feature type="disulfide bond" evidence="2">
    <location>
        <begin position="122"/>
        <end position="131"/>
    </location>
</feature>
<evidence type="ECO:0000256" key="1">
    <source>
        <dbReference type="PIRSR" id="PIRSR637460-1"/>
    </source>
</evidence>
<keyword evidence="6" id="KW-1185">Reference proteome</keyword>
<feature type="active site" evidence="1">
    <location>
        <position position="266"/>
    </location>
</feature>
<keyword evidence="2" id="KW-1015">Disulfide bond</keyword>
<sequence length="287" mass="28964">MQRRSIAILAALVVGASALAMATPASASDPPDGAVYVALGDSEAAGTGNLPYVDSDCLRSRRAYPAQLGDTLGTGVASSACAGATTDDVIATQLGDLGVDTRLVTITAGINDVAWQRVLLECRAGGDPLACGQAQADAFAAIAALPTDIAQMLAAVRSQAPNAQILVTGYPLLFGDLADGVCRAGTYRGTHVVFSAADTQFVNTGIELVNAAILGGLVGYMSATGDEGVSYVDVTAAFDGHGLCDSGSPWISRVISGTATVDRGFHIDGRGMRAYADALAAAAPDIP</sequence>
<dbReference type="EMBL" id="RKHJ01000001">
    <property type="protein sequence ID" value="ROR66415.1"/>
    <property type="molecule type" value="Genomic_DNA"/>
</dbReference>
<evidence type="ECO:0000256" key="3">
    <source>
        <dbReference type="SAM" id="SignalP"/>
    </source>
</evidence>
<dbReference type="InterPro" id="IPR037460">
    <property type="entry name" value="SEST-like"/>
</dbReference>
<dbReference type="Proteomes" id="UP000275456">
    <property type="component" value="Unassembled WGS sequence"/>
</dbReference>
<comment type="caution">
    <text evidence="5">The sequence shown here is derived from an EMBL/GenBank/DDBJ whole genome shotgun (WGS) entry which is preliminary data.</text>
</comment>
<name>A0A3N2ATY6_9MICO</name>
<dbReference type="RefSeq" id="WP_170165595.1">
    <property type="nucleotide sequence ID" value="NZ_RKHJ01000001.1"/>
</dbReference>
<feature type="signal peptide" evidence="3">
    <location>
        <begin position="1"/>
        <end position="27"/>
    </location>
</feature>
<dbReference type="AlphaFoldDB" id="A0A3N2ATY6"/>
<dbReference type="PANTHER" id="PTHR37981">
    <property type="entry name" value="LIPASE 2"/>
    <property type="match status" value="1"/>
</dbReference>
<feature type="disulfide bond" evidence="2">
    <location>
        <begin position="182"/>
        <end position="244"/>
    </location>
</feature>
<dbReference type="SUPFAM" id="SSF52266">
    <property type="entry name" value="SGNH hydrolase"/>
    <property type="match status" value="1"/>
</dbReference>
<dbReference type="GO" id="GO:0019433">
    <property type="term" value="P:triglyceride catabolic process"/>
    <property type="evidence" value="ECO:0007669"/>
    <property type="project" value="TreeGrafter"/>
</dbReference>
<dbReference type="Pfam" id="PF13472">
    <property type="entry name" value="Lipase_GDSL_2"/>
    <property type="match status" value="1"/>
</dbReference>
<gene>
    <name evidence="5" type="ORF">EDD26_1797</name>
</gene>
<reference evidence="5 6" key="1">
    <citation type="submission" date="2018-11" db="EMBL/GenBank/DDBJ databases">
        <title>Sequencing the genomes of 1000 actinobacteria strains.</title>
        <authorList>
            <person name="Klenk H.-P."/>
        </authorList>
    </citation>
    <scope>NUCLEOTIDE SEQUENCE [LARGE SCALE GENOMIC DNA]</scope>
    <source>
        <strain evidence="5 6">DSM 9580</strain>
    </source>
</reference>
<dbReference type="InterPro" id="IPR013830">
    <property type="entry name" value="SGNH_hydro"/>
</dbReference>
<keyword evidence="5" id="KW-0378">Hydrolase</keyword>
<keyword evidence="3" id="KW-0732">Signal</keyword>
<accession>A0A3N2ATY6</accession>
<dbReference type="PANTHER" id="PTHR37981:SF1">
    <property type="entry name" value="SGNH HYDROLASE-TYPE ESTERASE DOMAIN-CONTAINING PROTEIN"/>
    <property type="match status" value="1"/>
</dbReference>
<dbReference type="InterPro" id="IPR036514">
    <property type="entry name" value="SGNH_hydro_sf"/>
</dbReference>
<feature type="chain" id="PRO_5018256354" evidence="3">
    <location>
        <begin position="28"/>
        <end position="287"/>
    </location>
</feature>
<evidence type="ECO:0000256" key="2">
    <source>
        <dbReference type="PIRSR" id="PIRSR637460-2"/>
    </source>
</evidence>
<dbReference type="CDD" id="cd01823">
    <property type="entry name" value="SEST_like"/>
    <property type="match status" value="1"/>
</dbReference>
<evidence type="ECO:0000313" key="6">
    <source>
        <dbReference type="Proteomes" id="UP000275456"/>
    </source>
</evidence>
<protein>
    <submittedName>
        <fullName evidence="5">GDSL-like lipase/acylhydrolase family protein</fullName>
    </submittedName>
</protein>
<feature type="domain" description="SGNH hydrolase-type esterase" evidence="4">
    <location>
        <begin position="38"/>
        <end position="240"/>
    </location>
</feature>
<dbReference type="Gene3D" id="3.40.50.1110">
    <property type="entry name" value="SGNH hydrolase"/>
    <property type="match status" value="1"/>
</dbReference>
<proteinExistence type="predicted"/>